<evidence type="ECO:0000313" key="3">
    <source>
        <dbReference type="Proteomes" id="UP000199202"/>
    </source>
</evidence>
<dbReference type="EMBL" id="FNDJ01000049">
    <property type="protein sequence ID" value="SDM61907.1"/>
    <property type="molecule type" value="Genomic_DNA"/>
</dbReference>
<protein>
    <submittedName>
        <fullName evidence="2">Uncharacterized protein</fullName>
    </submittedName>
</protein>
<sequence length="54" mass="5301">MGVPREGLGTMADPAKPAAALDEVGFGGDASGGSPLRGGRSGQVAERFLLSTGQ</sequence>
<feature type="compositionally biased region" description="Gly residues" evidence="1">
    <location>
        <begin position="25"/>
        <end position="41"/>
    </location>
</feature>
<name>A0A1G9UPZ0_9ACTN</name>
<organism evidence="2 3">
    <name type="scientific">Nonomuraea jiangxiensis</name>
    <dbReference type="NCBI Taxonomy" id="633440"/>
    <lineage>
        <taxon>Bacteria</taxon>
        <taxon>Bacillati</taxon>
        <taxon>Actinomycetota</taxon>
        <taxon>Actinomycetes</taxon>
        <taxon>Streptosporangiales</taxon>
        <taxon>Streptosporangiaceae</taxon>
        <taxon>Nonomuraea</taxon>
    </lineage>
</organism>
<dbReference type="Proteomes" id="UP000199202">
    <property type="component" value="Unassembled WGS sequence"/>
</dbReference>
<proteinExistence type="predicted"/>
<dbReference type="RefSeq" id="WP_176993883.1">
    <property type="nucleotide sequence ID" value="NZ_FNDJ01000049.1"/>
</dbReference>
<keyword evidence="3" id="KW-1185">Reference proteome</keyword>
<reference evidence="2 3" key="1">
    <citation type="submission" date="2016-10" db="EMBL/GenBank/DDBJ databases">
        <authorList>
            <person name="de Groot N.N."/>
        </authorList>
    </citation>
    <scope>NUCLEOTIDE SEQUENCE [LARGE SCALE GENOMIC DNA]</scope>
    <source>
        <strain evidence="2 3">CGMCC 4.6533</strain>
    </source>
</reference>
<gene>
    <name evidence="2" type="ORF">SAMN05421869_14944</name>
</gene>
<accession>A0A1G9UPZ0</accession>
<dbReference type="STRING" id="633440.SAMN05421869_14944"/>
<dbReference type="AlphaFoldDB" id="A0A1G9UPZ0"/>
<evidence type="ECO:0000256" key="1">
    <source>
        <dbReference type="SAM" id="MobiDB-lite"/>
    </source>
</evidence>
<feature type="region of interest" description="Disordered" evidence="1">
    <location>
        <begin position="22"/>
        <end position="43"/>
    </location>
</feature>
<evidence type="ECO:0000313" key="2">
    <source>
        <dbReference type="EMBL" id="SDM61907.1"/>
    </source>
</evidence>